<dbReference type="Proteomes" id="UP000269721">
    <property type="component" value="Unassembled WGS sequence"/>
</dbReference>
<evidence type="ECO:0000256" key="1">
    <source>
        <dbReference type="SAM" id="SignalP"/>
    </source>
</evidence>
<protein>
    <recommendedName>
        <fullName evidence="4">Extracellular membrane protein CFEM domain-containing protein</fullName>
    </recommendedName>
</protein>
<name>A0A4V1IRW0_9FUNG</name>
<keyword evidence="3" id="KW-1185">Reference proteome</keyword>
<dbReference type="EMBL" id="KZ995073">
    <property type="protein sequence ID" value="RKO91427.1"/>
    <property type="molecule type" value="Genomic_DNA"/>
</dbReference>
<dbReference type="AlphaFoldDB" id="A0A4V1IRW0"/>
<proteinExistence type="predicted"/>
<reference evidence="3" key="1">
    <citation type="journal article" date="2018" name="Nat. Microbiol.">
        <title>Leveraging single-cell genomics to expand the fungal tree of life.</title>
        <authorList>
            <person name="Ahrendt S.R."/>
            <person name="Quandt C.A."/>
            <person name="Ciobanu D."/>
            <person name="Clum A."/>
            <person name="Salamov A."/>
            <person name="Andreopoulos B."/>
            <person name="Cheng J.F."/>
            <person name="Woyke T."/>
            <person name="Pelin A."/>
            <person name="Henrissat B."/>
            <person name="Reynolds N.K."/>
            <person name="Benny G.L."/>
            <person name="Smith M.E."/>
            <person name="James T.Y."/>
            <person name="Grigoriev I.V."/>
        </authorList>
    </citation>
    <scope>NUCLEOTIDE SEQUENCE [LARGE SCALE GENOMIC DNA]</scope>
</reference>
<gene>
    <name evidence="2" type="ORF">BDK51DRAFT_35190</name>
</gene>
<evidence type="ECO:0008006" key="4">
    <source>
        <dbReference type="Google" id="ProtNLM"/>
    </source>
</evidence>
<sequence length="206" mass="21027">MSSTIKLTILSLALLLAPSTRAAPNFFDQYGGRTCPCTTTTVFEFVTATATPTTTATTATETETATETAFPAPGIKNGLLPAAGETTSADAGTTLDSTTADPTPDVTAFSLPIEAAATPPPVAAPTDLPACAIASVADGYTSCDVGAAHVAALNSDTLISCIQIACNPAETTDYIVRALYQCQMLECQARLNNNGIFPTIGAGTPW</sequence>
<feature type="signal peptide" evidence="1">
    <location>
        <begin position="1"/>
        <end position="22"/>
    </location>
</feature>
<keyword evidence="1" id="KW-0732">Signal</keyword>
<accession>A0A4V1IRW0</accession>
<evidence type="ECO:0000313" key="3">
    <source>
        <dbReference type="Proteomes" id="UP000269721"/>
    </source>
</evidence>
<evidence type="ECO:0000313" key="2">
    <source>
        <dbReference type="EMBL" id="RKO91427.1"/>
    </source>
</evidence>
<organism evidence="2 3">
    <name type="scientific">Blyttiomyces helicus</name>
    <dbReference type="NCBI Taxonomy" id="388810"/>
    <lineage>
        <taxon>Eukaryota</taxon>
        <taxon>Fungi</taxon>
        <taxon>Fungi incertae sedis</taxon>
        <taxon>Chytridiomycota</taxon>
        <taxon>Chytridiomycota incertae sedis</taxon>
        <taxon>Chytridiomycetes</taxon>
        <taxon>Chytridiomycetes incertae sedis</taxon>
        <taxon>Blyttiomyces</taxon>
    </lineage>
</organism>
<feature type="chain" id="PRO_5020254310" description="Extracellular membrane protein CFEM domain-containing protein" evidence="1">
    <location>
        <begin position="23"/>
        <end position="206"/>
    </location>
</feature>